<keyword evidence="5 12" id="KW-0862">Zinc</keyword>
<dbReference type="SUPFAM" id="SSF57667">
    <property type="entry name" value="beta-beta-alpha zinc fingers"/>
    <property type="match status" value="6"/>
</dbReference>
<dbReference type="PROSITE" id="PS50157">
    <property type="entry name" value="ZINC_FINGER_C2H2_2"/>
    <property type="match status" value="10"/>
</dbReference>
<accession>A0A9N9QRS6</accession>
<evidence type="ECO:0000256" key="10">
    <source>
        <dbReference type="ARBA" id="ARBA00037948"/>
    </source>
</evidence>
<evidence type="ECO:0000256" key="12">
    <source>
        <dbReference type="PROSITE-ProRule" id="PRU01263"/>
    </source>
</evidence>
<dbReference type="Pfam" id="PF07776">
    <property type="entry name" value="zf-AD"/>
    <property type="match status" value="1"/>
</dbReference>
<dbReference type="SMART" id="SM00355">
    <property type="entry name" value="ZnF_C2H2"/>
    <property type="match status" value="10"/>
</dbReference>
<evidence type="ECO:0000256" key="3">
    <source>
        <dbReference type="ARBA" id="ARBA00022737"/>
    </source>
</evidence>
<feature type="domain" description="C2H2-type" evidence="14">
    <location>
        <begin position="405"/>
        <end position="428"/>
    </location>
</feature>
<dbReference type="PANTHER" id="PTHR24388">
    <property type="entry name" value="ZINC FINGER PROTEIN"/>
    <property type="match status" value="1"/>
</dbReference>
<dbReference type="GO" id="GO:0005634">
    <property type="term" value="C:nucleus"/>
    <property type="evidence" value="ECO:0007669"/>
    <property type="project" value="UniProtKB-SubCell"/>
</dbReference>
<protein>
    <submittedName>
        <fullName evidence="16">Uncharacterized protein</fullName>
    </submittedName>
</protein>
<evidence type="ECO:0000313" key="16">
    <source>
        <dbReference type="EMBL" id="CAG9772573.1"/>
    </source>
</evidence>
<evidence type="ECO:0000256" key="11">
    <source>
        <dbReference type="PROSITE-ProRule" id="PRU00042"/>
    </source>
</evidence>
<keyword evidence="9" id="KW-0539">Nucleus</keyword>
<feature type="domain" description="ZAD" evidence="15">
    <location>
        <begin position="12"/>
        <end position="88"/>
    </location>
</feature>
<evidence type="ECO:0000256" key="1">
    <source>
        <dbReference type="ARBA" id="ARBA00004123"/>
    </source>
</evidence>
<sequence length="774" mass="88907">MEERKRTLGNMKICRFCFSEDEKELTSIYNKEAKSVPLPIQIMSCISIEVFAGDGLPSLICNRCKTQTNQSYIFKSNCRKADDAFKNYLETGHLIKPEAHKTPSQPQRKISTKVSPLREVKNVAKRTLSGDTETVKRQKLEDGTEIITLCITDSVDDQNQDEASRDTEQEEELHLSEEDDSFQESSSYVPPPKAVEVETGVFLCNICGKAFPLKQLLDIHETTDHRARPFACEKCGMSFFSKDDLTKHEQTHSTMKPYCCSVCLKDFNRLSLLRRHEKVHTDSPSYTCFECNRSFLGKDDLETHMKKHSSSKPFACEECGRTFVFKQGLDRHMDSSHSSGLPYKCSYCEAGFSTSVRLKKHVTEHAGLRPYRCKICHRSFLLSHHLTRHLRSHYDKEPGVSVGQYKCDICSMSFKKKDSLINHSAIHSMVNLKCVICNTKFESAKMVKDHITTHLLELPYPCEKCDYSFDTHKQLVEHEVKHAEIEYEEQIEKEVSTEFRTRQDEPKIVDYDEQEDETEEGIQNYHNDGKEVSHFHISNIDDQEADLEVMPKLTSTKKTPKRLATQQKKEVKQEVEDGLNQFFSIDNDEGNEVDPMEVAEQESEDNDIKPIYRMEGIKMYERKGPARRKLHEMENMETIEHTIELEDIDEPPPIDEPLSIDAVPMIPTENLNSSSPKDPVNYKVGDKVVKVQKFIISKDEMKEMAKMGILEVRKGQVIMKHPGQPILNAKIKQVQQSDIESLLQGQKGLMKSPVRQYRRASSSASTDHFAEMED</sequence>
<feature type="domain" description="C2H2-type" evidence="14">
    <location>
        <begin position="230"/>
        <end position="257"/>
    </location>
</feature>
<keyword evidence="17" id="KW-1185">Reference proteome</keyword>
<organism evidence="16 17">
    <name type="scientific">Ceutorhynchus assimilis</name>
    <name type="common">cabbage seed weevil</name>
    <dbReference type="NCBI Taxonomy" id="467358"/>
    <lineage>
        <taxon>Eukaryota</taxon>
        <taxon>Metazoa</taxon>
        <taxon>Ecdysozoa</taxon>
        <taxon>Arthropoda</taxon>
        <taxon>Hexapoda</taxon>
        <taxon>Insecta</taxon>
        <taxon>Pterygota</taxon>
        <taxon>Neoptera</taxon>
        <taxon>Endopterygota</taxon>
        <taxon>Coleoptera</taxon>
        <taxon>Polyphaga</taxon>
        <taxon>Cucujiformia</taxon>
        <taxon>Curculionidae</taxon>
        <taxon>Ceutorhynchinae</taxon>
        <taxon>Ceutorhynchus</taxon>
    </lineage>
</organism>
<feature type="region of interest" description="Disordered" evidence="13">
    <location>
        <begin position="750"/>
        <end position="774"/>
    </location>
</feature>
<feature type="binding site" evidence="12">
    <location>
        <position position="64"/>
    </location>
    <ligand>
        <name>Zn(2+)</name>
        <dbReference type="ChEBI" id="CHEBI:29105"/>
    </ligand>
</feature>
<feature type="compositionally biased region" description="Basic and acidic residues" evidence="13">
    <location>
        <begin position="162"/>
        <end position="176"/>
    </location>
</feature>
<dbReference type="PANTHER" id="PTHR24388:SF54">
    <property type="entry name" value="PROTEIN ESCARGOT"/>
    <property type="match status" value="1"/>
</dbReference>
<feature type="binding site" evidence="12">
    <location>
        <position position="17"/>
    </location>
    <ligand>
        <name>Zn(2+)</name>
        <dbReference type="ChEBI" id="CHEBI:29105"/>
    </ligand>
</feature>
<evidence type="ECO:0000256" key="2">
    <source>
        <dbReference type="ARBA" id="ARBA00022723"/>
    </source>
</evidence>
<evidence type="ECO:0000256" key="9">
    <source>
        <dbReference type="ARBA" id="ARBA00023242"/>
    </source>
</evidence>
<keyword evidence="8" id="KW-0804">Transcription</keyword>
<comment type="subcellular location">
    <subcellularLocation>
        <location evidence="1">Nucleus</location>
    </subcellularLocation>
</comment>
<dbReference type="FunFam" id="3.30.160.60:FF:000100">
    <property type="entry name" value="Zinc finger 45-like"/>
    <property type="match status" value="1"/>
</dbReference>
<gene>
    <name evidence="16" type="ORF">CEUTPL_LOCUS12979</name>
</gene>
<dbReference type="PROSITE" id="PS00028">
    <property type="entry name" value="ZINC_FINGER_C2H2_1"/>
    <property type="match status" value="10"/>
</dbReference>
<dbReference type="InterPro" id="IPR012934">
    <property type="entry name" value="Znf_AD"/>
</dbReference>
<dbReference type="Gene3D" id="3.40.1800.20">
    <property type="match status" value="1"/>
</dbReference>
<dbReference type="AlphaFoldDB" id="A0A9N9QRS6"/>
<dbReference type="Pfam" id="PF13912">
    <property type="entry name" value="zf-C2H2_6"/>
    <property type="match status" value="1"/>
</dbReference>
<feature type="domain" description="C2H2-type" evidence="14">
    <location>
        <begin position="343"/>
        <end position="370"/>
    </location>
</feature>
<dbReference type="FunFam" id="3.30.160.60:FF:000446">
    <property type="entry name" value="Zinc finger protein"/>
    <property type="match status" value="1"/>
</dbReference>
<evidence type="ECO:0000259" key="15">
    <source>
        <dbReference type="PROSITE" id="PS51915"/>
    </source>
</evidence>
<feature type="domain" description="C2H2-type" evidence="14">
    <location>
        <begin position="371"/>
        <end position="398"/>
    </location>
</feature>
<comment type="similarity">
    <text evidence="10">Belongs to the snail C2H2-type zinc-finger protein family.</text>
</comment>
<dbReference type="EMBL" id="OU892284">
    <property type="protein sequence ID" value="CAG9772573.1"/>
    <property type="molecule type" value="Genomic_DNA"/>
</dbReference>
<proteinExistence type="inferred from homology"/>
<evidence type="ECO:0000259" key="14">
    <source>
        <dbReference type="PROSITE" id="PS50157"/>
    </source>
</evidence>
<reference evidence="16" key="1">
    <citation type="submission" date="2022-01" db="EMBL/GenBank/DDBJ databases">
        <authorList>
            <person name="King R."/>
        </authorList>
    </citation>
    <scope>NUCLEOTIDE SEQUENCE</scope>
</reference>
<keyword evidence="2 12" id="KW-0479">Metal-binding</keyword>
<dbReference type="InterPro" id="IPR050527">
    <property type="entry name" value="Snail/Krueppel_Znf"/>
</dbReference>
<feature type="binding site" evidence="12">
    <location>
        <position position="61"/>
    </location>
    <ligand>
        <name>Zn(2+)</name>
        <dbReference type="ChEBI" id="CHEBI:29105"/>
    </ligand>
</feature>
<keyword evidence="4 11" id="KW-0863">Zinc-finger</keyword>
<dbReference type="GO" id="GO:0000981">
    <property type="term" value="F:DNA-binding transcription factor activity, RNA polymerase II-specific"/>
    <property type="evidence" value="ECO:0007669"/>
    <property type="project" value="TreeGrafter"/>
</dbReference>
<feature type="domain" description="C2H2-type" evidence="14">
    <location>
        <begin position="314"/>
        <end position="342"/>
    </location>
</feature>
<keyword evidence="7" id="KW-0238">DNA-binding</keyword>
<evidence type="ECO:0000256" key="13">
    <source>
        <dbReference type="SAM" id="MobiDB-lite"/>
    </source>
</evidence>
<feature type="domain" description="C2H2-type" evidence="14">
    <location>
        <begin position="460"/>
        <end position="487"/>
    </location>
</feature>
<feature type="binding site" evidence="12">
    <location>
        <position position="14"/>
    </location>
    <ligand>
        <name>Zn(2+)</name>
        <dbReference type="ChEBI" id="CHEBI:29105"/>
    </ligand>
</feature>
<dbReference type="InterPro" id="IPR036236">
    <property type="entry name" value="Znf_C2H2_sf"/>
</dbReference>
<dbReference type="OrthoDB" id="6077919at2759"/>
<evidence type="ECO:0000256" key="7">
    <source>
        <dbReference type="ARBA" id="ARBA00023125"/>
    </source>
</evidence>
<keyword evidence="6" id="KW-0805">Transcription regulation</keyword>
<evidence type="ECO:0000256" key="6">
    <source>
        <dbReference type="ARBA" id="ARBA00023015"/>
    </source>
</evidence>
<dbReference type="FunFam" id="3.30.160.60:FF:002460">
    <property type="entry name" value="Zgc:174574"/>
    <property type="match status" value="1"/>
</dbReference>
<dbReference type="Gene3D" id="3.30.160.60">
    <property type="entry name" value="Classic Zinc Finger"/>
    <property type="match status" value="8"/>
</dbReference>
<dbReference type="GO" id="GO:0008270">
    <property type="term" value="F:zinc ion binding"/>
    <property type="evidence" value="ECO:0007669"/>
    <property type="project" value="UniProtKB-UniRule"/>
</dbReference>
<dbReference type="SUPFAM" id="SSF57716">
    <property type="entry name" value="Glucocorticoid receptor-like (DNA-binding domain)"/>
    <property type="match status" value="1"/>
</dbReference>
<feature type="region of interest" description="Disordered" evidence="13">
    <location>
        <begin position="157"/>
        <end position="191"/>
    </location>
</feature>
<evidence type="ECO:0000313" key="17">
    <source>
        <dbReference type="Proteomes" id="UP001152799"/>
    </source>
</evidence>
<dbReference type="PROSITE" id="PS51915">
    <property type="entry name" value="ZAD"/>
    <property type="match status" value="1"/>
</dbReference>
<feature type="domain" description="C2H2-type" evidence="14">
    <location>
        <begin position="432"/>
        <end position="459"/>
    </location>
</feature>
<dbReference type="FunFam" id="3.30.160.60:FF:000621">
    <property type="entry name" value="FLT3-interacting zinc finger 1"/>
    <property type="match status" value="1"/>
</dbReference>
<dbReference type="SMART" id="SM00868">
    <property type="entry name" value="zf-AD"/>
    <property type="match status" value="1"/>
</dbReference>
<feature type="domain" description="C2H2-type" evidence="14">
    <location>
        <begin position="202"/>
        <end position="229"/>
    </location>
</feature>
<dbReference type="Proteomes" id="UP001152799">
    <property type="component" value="Chromosome 8"/>
</dbReference>
<feature type="domain" description="C2H2-type" evidence="14">
    <location>
        <begin position="258"/>
        <end position="285"/>
    </location>
</feature>
<dbReference type="GO" id="GO:0000978">
    <property type="term" value="F:RNA polymerase II cis-regulatory region sequence-specific DNA binding"/>
    <property type="evidence" value="ECO:0007669"/>
    <property type="project" value="TreeGrafter"/>
</dbReference>
<evidence type="ECO:0000256" key="4">
    <source>
        <dbReference type="ARBA" id="ARBA00022771"/>
    </source>
</evidence>
<evidence type="ECO:0000256" key="8">
    <source>
        <dbReference type="ARBA" id="ARBA00023163"/>
    </source>
</evidence>
<dbReference type="InterPro" id="IPR013087">
    <property type="entry name" value="Znf_C2H2_type"/>
</dbReference>
<name>A0A9N9QRS6_9CUCU</name>
<feature type="domain" description="C2H2-type" evidence="14">
    <location>
        <begin position="286"/>
        <end position="313"/>
    </location>
</feature>
<dbReference type="Pfam" id="PF00096">
    <property type="entry name" value="zf-C2H2"/>
    <property type="match status" value="4"/>
</dbReference>
<evidence type="ECO:0000256" key="5">
    <source>
        <dbReference type="ARBA" id="ARBA00022833"/>
    </source>
</evidence>
<keyword evidence="3" id="KW-0677">Repeat</keyword>